<dbReference type="GO" id="GO:0003676">
    <property type="term" value="F:nucleic acid binding"/>
    <property type="evidence" value="ECO:0007669"/>
    <property type="project" value="InterPro"/>
</dbReference>
<evidence type="ECO:0008006" key="3">
    <source>
        <dbReference type="Google" id="ProtNLM"/>
    </source>
</evidence>
<protein>
    <recommendedName>
        <fullName evidence="3">Integrase catalytic domain-containing protein</fullName>
    </recommendedName>
</protein>
<reference evidence="1 2" key="1">
    <citation type="submission" date="2015-01" db="EMBL/GenBank/DDBJ databases">
        <title>Evolution of Trichinella species and genotypes.</title>
        <authorList>
            <person name="Korhonen P.K."/>
            <person name="Edoardo P."/>
            <person name="Giuseppe L.R."/>
            <person name="Gasser R.B."/>
        </authorList>
    </citation>
    <scope>NUCLEOTIDE SEQUENCE [LARGE SCALE GENOMIC DNA]</scope>
    <source>
        <strain evidence="1">ISS1980</strain>
    </source>
</reference>
<evidence type="ECO:0000313" key="2">
    <source>
        <dbReference type="Proteomes" id="UP000054843"/>
    </source>
</evidence>
<dbReference type="EMBL" id="JYDO01000021">
    <property type="protein sequence ID" value="KRZ77271.1"/>
    <property type="molecule type" value="Genomic_DNA"/>
</dbReference>
<gene>
    <name evidence="1" type="ORF">T10_7585</name>
</gene>
<evidence type="ECO:0000313" key="1">
    <source>
        <dbReference type="EMBL" id="KRZ77271.1"/>
    </source>
</evidence>
<accession>A0A0V1MZS1</accession>
<dbReference type="OrthoDB" id="775972at2759"/>
<organism evidence="1 2">
    <name type="scientific">Trichinella papuae</name>
    <dbReference type="NCBI Taxonomy" id="268474"/>
    <lineage>
        <taxon>Eukaryota</taxon>
        <taxon>Metazoa</taxon>
        <taxon>Ecdysozoa</taxon>
        <taxon>Nematoda</taxon>
        <taxon>Enoplea</taxon>
        <taxon>Dorylaimia</taxon>
        <taxon>Trichinellida</taxon>
        <taxon>Trichinellidae</taxon>
        <taxon>Trichinella</taxon>
    </lineage>
</organism>
<dbReference type="InterPro" id="IPR036397">
    <property type="entry name" value="RNaseH_sf"/>
</dbReference>
<dbReference type="AlphaFoldDB" id="A0A0V1MZS1"/>
<dbReference type="SUPFAM" id="SSF53098">
    <property type="entry name" value="Ribonuclease H-like"/>
    <property type="match status" value="1"/>
</dbReference>
<name>A0A0V1MZS1_9BILA</name>
<proteinExistence type="predicted"/>
<keyword evidence="2" id="KW-1185">Reference proteome</keyword>
<dbReference type="Gene3D" id="3.30.420.10">
    <property type="entry name" value="Ribonuclease H-like superfamily/Ribonuclease H"/>
    <property type="match status" value="1"/>
</dbReference>
<comment type="caution">
    <text evidence="1">The sequence shown here is derived from an EMBL/GenBank/DDBJ whole genome shotgun (WGS) entry which is preliminary data.</text>
</comment>
<dbReference type="InterPro" id="IPR012337">
    <property type="entry name" value="RNaseH-like_sf"/>
</dbReference>
<sequence length="237" mass="27376">MYVRMRLTVSTLRFHCITGRRRTPHKTRRFFNSLIPLLSAHLIAEDIAQTQSDELKLQSIAQMNSLKLESQEIRNSPFHCGLMAHVPHCVSTCRHRYVISILARLSQPGICPTTYFISIVHHHFHYTICVAGHKWPCRWMDFGLNQPPTRQNTATYTFTANRISVACPSIRTCSSGHFWPVRDIIATTMARTFFNNWIARFGVPSRLTTDRDKQFDSNTWATLNKMLLGCRHIRSST</sequence>
<dbReference type="STRING" id="268474.A0A0V1MZS1"/>
<dbReference type="Proteomes" id="UP000054843">
    <property type="component" value="Unassembled WGS sequence"/>
</dbReference>